<organism evidence="5 6">
    <name type="scientific">Baudoinia panamericana (strain UAMH 10762)</name>
    <name type="common">Angels' share fungus</name>
    <name type="synonym">Baudoinia compniacensis (strain UAMH 10762)</name>
    <dbReference type="NCBI Taxonomy" id="717646"/>
    <lineage>
        <taxon>Eukaryota</taxon>
        <taxon>Fungi</taxon>
        <taxon>Dikarya</taxon>
        <taxon>Ascomycota</taxon>
        <taxon>Pezizomycotina</taxon>
        <taxon>Dothideomycetes</taxon>
        <taxon>Dothideomycetidae</taxon>
        <taxon>Mycosphaerellales</taxon>
        <taxon>Teratosphaeriaceae</taxon>
        <taxon>Baudoinia</taxon>
    </lineage>
</organism>
<keyword evidence="2" id="KW-0863">Zinc-finger</keyword>
<dbReference type="RefSeq" id="XP_007680829.1">
    <property type="nucleotide sequence ID" value="XM_007682639.1"/>
</dbReference>
<gene>
    <name evidence="5" type="ORF">BAUCODRAFT_295361</name>
</gene>
<protein>
    <recommendedName>
        <fullName evidence="4">ZZ-type domain-containing protein</fullName>
    </recommendedName>
</protein>
<evidence type="ECO:0000313" key="5">
    <source>
        <dbReference type="EMBL" id="EMC92548.1"/>
    </source>
</evidence>
<evidence type="ECO:0000256" key="2">
    <source>
        <dbReference type="ARBA" id="ARBA00022771"/>
    </source>
</evidence>
<dbReference type="InterPro" id="IPR043145">
    <property type="entry name" value="Znf_ZZ_sf"/>
</dbReference>
<accession>M2MME8</accession>
<keyword evidence="6" id="KW-1185">Reference proteome</keyword>
<feature type="domain" description="ZZ-type" evidence="4">
    <location>
        <begin position="7"/>
        <end position="46"/>
    </location>
</feature>
<evidence type="ECO:0000256" key="3">
    <source>
        <dbReference type="ARBA" id="ARBA00022833"/>
    </source>
</evidence>
<evidence type="ECO:0000256" key="1">
    <source>
        <dbReference type="ARBA" id="ARBA00022723"/>
    </source>
</evidence>
<dbReference type="HOGENOM" id="CLU_930618_0_0_1"/>
<dbReference type="EMBL" id="KB445562">
    <property type="protein sequence ID" value="EMC92548.1"/>
    <property type="molecule type" value="Genomic_DNA"/>
</dbReference>
<keyword evidence="3" id="KW-0862">Zinc</keyword>
<dbReference type="InterPro" id="IPR000433">
    <property type="entry name" value="Znf_ZZ"/>
</dbReference>
<dbReference type="Pfam" id="PF00569">
    <property type="entry name" value="ZZ"/>
    <property type="match status" value="1"/>
</dbReference>
<dbReference type="GO" id="GO:0008270">
    <property type="term" value="F:zinc ion binding"/>
    <property type="evidence" value="ECO:0007669"/>
    <property type="project" value="UniProtKB-KW"/>
</dbReference>
<dbReference type="Proteomes" id="UP000011761">
    <property type="component" value="Unassembled WGS sequence"/>
</dbReference>
<proteinExistence type="predicted"/>
<dbReference type="KEGG" id="bcom:BAUCODRAFT_295361"/>
<dbReference type="Gene3D" id="3.30.60.90">
    <property type="match status" value="1"/>
</dbReference>
<sequence>MKKRLTRNSVTCEECSSPIAKDDVRYDCTTCPNATFCENCYLTAKRRKRKPKGHVTHVFLQQDPKTGKEELPLKPARYKREAKQDVRRGDGVSGEEKAVQAMPDAMDDSNDLITTNKTIDLAGPIETNKSADSGNAPAQNLAAELPESLIHLERAQLFYARANHPIRGVKGRITQPGPQKGRIATLSAFKAKHYAATQLRASSDDLIRSGKLLEEVLRKETRAAPLHSPVSMTEPRVANLEKQVASSVARSVSVRLAGHEIVKALQALVGEGRENVGTQLAELASSALGFSIDDEDQDA</sequence>
<name>M2MME8_BAUPA</name>
<reference evidence="5 6" key="1">
    <citation type="journal article" date="2012" name="PLoS Pathog.">
        <title>Diverse lifestyles and strategies of plant pathogenesis encoded in the genomes of eighteen Dothideomycetes fungi.</title>
        <authorList>
            <person name="Ohm R.A."/>
            <person name="Feau N."/>
            <person name="Henrissat B."/>
            <person name="Schoch C.L."/>
            <person name="Horwitz B.A."/>
            <person name="Barry K.W."/>
            <person name="Condon B.J."/>
            <person name="Copeland A.C."/>
            <person name="Dhillon B."/>
            <person name="Glaser F."/>
            <person name="Hesse C.N."/>
            <person name="Kosti I."/>
            <person name="LaButti K."/>
            <person name="Lindquist E.A."/>
            <person name="Lucas S."/>
            <person name="Salamov A.A."/>
            <person name="Bradshaw R.E."/>
            <person name="Ciuffetti L."/>
            <person name="Hamelin R.C."/>
            <person name="Kema G.H.J."/>
            <person name="Lawrence C."/>
            <person name="Scott J.A."/>
            <person name="Spatafora J.W."/>
            <person name="Turgeon B.G."/>
            <person name="de Wit P.J.G.M."/>
            <person name="Zhong S."/>
            <person name="Goodwin S.B."/>
            <person name="Grigoriev I.V."/>
        </authorList>
    </citation>
    <scope>NUCLEOTIDE SEQUENCE [LARGE SCALE GENOMIC DNA]</scope>
    <source>
        <strain evidence="5 6">UAMH 10762</strain>
    </source>
</reference>
<keyword evidence="1" id="KW-0479">Metal-binding</keyword>
<evidence type="ECO:0000259" key="4">
    <source>
        <dbReference type="Pfam" id="PF00569"/>
    </source>
</evidence>
<dbReference type="GeneID" id="19110958"/>
<dbReference type="SUPFAM" id="SSF57850">
    <property type="entry name" value="RING/U-box"/>
    <property type="match status" value="1"/>
</dbReference>
<evidence type="ECO:0000313" key="6">
    <source>
        <dbReference type="Proteomes" id="UP000011761"/>
    </source>
</evidence>
<dbReference type="AlphaFoldDB" id="M2MME8"/>